<dbReference type="InterPro" id="IPR014001">
    <property type="entry name" value="Helicase_ATP-bd"/>
</dbReference>
<dbReference type="GO" id="GO:0016787">
    <property type="term" value="F:hydrolase activity"/>
    <property type="evidence" value="ECO:0007669"/>
    <property type="project" value="UniProtKB-KW"/>
</dbReference>
<dbReference type="SUPFAM" id="SSF52540">
    <property type="entry name" value="P-loop containing nucleoside triphosphate hydrolases"/>
    <property type="match status" value="2"/>
</dbReference>
<dbReference type="Proteomes" id="UP001229251">
    <property type="component" value="Unassembled WGS sequence"/>
</dbReference>
<dbReference type="InterPro" id="IPR050474">
    <property type="entry name" value="Hel308_SKI2-like"/>
</dbReference>
<organism evidence="7 8">
    <name type="scientific">Facklamia hominis</name>
    <dbReference type="NCBI Taxonomy" id="178214"/>
    <lineage>
        <taxon>Bacteria</taxon>
        <taxon>Bacillati</taxon>
        <taxon>Bacillota</taxon>
        <taxon>Bacilli</taxon>
        <taxon>Lactobacillales</taxon>
        <taxon>Aerococcaceae</taxon>
        <taxon>Facklamia</taxon>
    </lineage>
</organism>
<gene>
    <name evidence="7" type="ORF">QP433_00160</name>
</gene>
<dbReference type="PANTHER" id="PTHR47961">
    <property type="entry name" value="DNA POLYMERASE THETA, PUTATIVE (AFU_ORTHOLOGUE AFUA_1G05260)-RELATED"/>
    <property type="match status" value="1"/>
</dbReference>
<dbReference type="Pfam" id="PF00270">
    <property type="entry name" value="DEAD"/>
    <property type="match status" value="1"/>
</dbReference>
<keyword evidence="1" id="KW-0547">Nucleotide-binding</keyword>
<dbReference type="SMART" id="SM00487">
    <property type="entry name" value="DEXDc"/>
    <property type="match status" value="1"/>
</dbReference>
<evidence type="ECO:0000313" key="7">
    <source>
        <dbReference type="EMBL" id="MDK7186389.1"/>
    </source>
</evidence>
<reference evidence="7" key="1">
    <citation type="submission" date="2023-05" db="EMBL/GenBank/DDBJ databases">
        <title>Cataloging the Phylogenetic Diversity of Human Bladder Bacteria.</title>
        <authorList>
            <person name="Du J."/>
        </authorList>
    </citation>
    <scope>NUCLEOTIDE SEQUENCE</scope>
    <source>
        <strain evidence="7">UMB1231</strain>
    </source>
</reference>
<dbReference type="PANTHER" id="PTHR47961:SF6">
    <property type="entry name" value="DNA-DIRECTED DNA POLYMERASE"/>
    <property type="match status" value="1"/>
</dbReference>
<keyword evidence="3 7" id="KW-0347">Helicase</keyword>
<dbReference type="SMART" id="SM00490">
    <property type="entry name" value="HELICc"/>
    <property type="match status" value="1"/>
</dbReference>
<dbReference type="InterPro" id="IPR027417">
    <property type="entry name" value="P-loop_NTPase"/>
</dbReference>
<dbReference type="PROSITE" id="PS51194">
    <property type="entry name" value="HELICASE_CTER"/>
    <property type="match status" value="1"/>
</dbReference>
<dbReference type="Gene3D" id="3.40.50.300">
    <property type="entry name" value="P-loop containing nucleotide triphosphate hydrolases"/>
    <property type="match status" value="2"/>
</dbReference>
<evidence type="ECO:0000256" key="2">
    <source>
        <dbReference type="ARBA" id="ARBA00022801"/>
    </source>
</evidence>
<keyword evidence="2" id="KW-0378">Hydrolase</keyword>
<dbReference type="InterPro" id="IPR011545">
    <property type="entry name" value="DEAD/DEAH_box_helicase_dom"/>
</dbReference>
<evidence type="ECO:0000259" key="6">
    <source>
        <dbReference type="PROSITE" id="PS51194"/>
    </source>
</evidence>
<evidence type="ECO:0000256" key="4">
    <source>
        <dbReference type="ARBA" id="ARBA00022840"/>
    </source>
</evidence>
<keyword evidence="4" id="KW-0067">ATP-binding</keyword>
<dbReference type="GO" id="GO:0003676">
    <property type="term" value="F:nucleic acid binding"/>
    <property type="evidence" value="ECO:0007669"/>
    <property type="project" value="InterPro"/>
</dbReference>
<dbReference type="GO" id="GO:0004386">
    <property type="term" value="F:helicase activity"/>
    <property type="evidence" value="ECO:0007669"/>
    <property type="project" value="UniProtKB-KW"/>
</dbReference>
<feature type="domain" description="Helicase ATP-binding" evidence="5">
    <location>
        <begin position="147"/>
        <end position="297"/>
    </location>
</feature>
<proteinExistence type="predicted"/>
<feature type="domain" description="Helicase C-terminal" evidence="6">
    <location>
        <begin position="359"/>
        <end position="555"/>
    </location>
</feature>
<dbReference type="InterPro" id="IPR001650">
    <property type="entry name" value="Helicase_C-like"/>
</dbReference>
<dbReference type="AlphaFoldDB" id="A0AAJ1Q3S9"/>
<evidence type="ECO:0000259" key="5">
    <source>
        <dbReference type="PROSITE" id="PS51192"/>
    </source>
</evidence>
<comment type="caution">
    <text evidence="7">The sequence shown here is derived from an EMBL/GenBank/DDBJ whole genome shotgun (WGS) entry which is preliminary data.</text>
</comment>
<evidence type="ECO:0000256" key="3">
    <source>
        <dbReference type="ARBA" id="ARBA00022806"/>
    </source>
</evidence>
<dbReference type="PROSITE" id="PS51192">
    <property type="entry name" value="HELICASE_ATP_BIND_1"/>
    <property type="match status" value="1"/>
</dbReference>
<dbReference type="EMBL" id="JASOOE010000001">
    <property type="protein sequence ID" value="MDK7186389.1"/>
    <property type="molecule type" value="Genomic_DNA"/>
</dbReference>
<dbReference type="GO" id="GO:0005524">
    <property type="term" value="F:ATP binding"/>
    <property type="evidence" value="ECO:0007669"/>
    <property type="project" value="UniProtKB-KW"/>
</dbReference>
<dbReference type="RefSeq" id="WP_285065098.1">
    <property type="nucleotide sequence ID" value="NZ_JASOOE010000001.1"/>
</dbReference>
<name>A0AAJ1Q3S9_9LACT</name>
<accession>A0AAJ1Q3S9</accession>
<sequence length="858" mass="100594">MNHFIDEISSKAYTDDYLINLIYNLEKNFCNNLMDRNYKLDFTNKELWDLMRFADILCRSSKDEHKNLSLKIVSLVYEFKELLDDKFIRLSIINVLTKLGNFPSINLIGIKDENTGIDEIDLDLIIKRVYNESPIKEIFTDEQLKIFNELQTNNHFSFSGSTSFGKSFIFESFTKYLIDEHNQSDNIAFIVPTKALINQVSNKIRRLVKPSKYKVINSPEIPKVLKKQENKYIFIFTPERLVSYFLDSTNPKIDYLFVDEAHKLLSTKDTRTPLMYHALNMAKRKSINIYFASPNIPNPSIFLELVNNTIEESYAVKVDSVSQNKFFINCHTDSSFMVSNFGKDIEFPKFNFSGNCIEDLKIILDTFSKNRQSIIYCNTVDKTISTAFRYSKMLEDIVDDDIYKLIDVIDEKVHEKYYLKYCLKKGIAYHFGGIPEEIKIKIEELYKLGKIKLIFCTSTLLEGVNLPAKNIFILSEKIGRIEMTDIDFWNLAGRAGRLSKDLAGNIFCVNLYNQQGYWKDESKMRILRDRNIEEVKPIILRKNNKNLYKNISNYYTNNDYTNKKLSEVDKKIIKMYGNILLYHDVVNNDSILKDRYINSGTESLGILRKMRNENYVPANILAESIDIDLSIQNKVYEGDKEQFPTDTSYGGCYKVLRILCREYEWLKTENKGNKPMIKTKEQLSYYATLMEGWINSKPLKHLIQKTISWYHNSGNSKNIFLSIDGRKYQEKFDRTNDFHINTLINNLINDLENNVKYRIKTYVSNYQSILESNNLELDCDWAEYIDYGTTDSDIIEIQNLGFSRTIAIFLLDHCSSLFIRNHAGEIIDIDEEDLRTNIDKEKYSEEYKELNILFEWEK</sequence>
<evidence type="ECO:0000256" key="1">
    <source>
        <dbReference type="ARBA" id="ARBA00022741"/>
    </source>
</evidence>
<protein>
    <submittedName>
        <fullName evidence="7">DEAD/DEAH box helicase</fullName>
    </submittedName>
</protein>
<evidence type="ECO:0000313" key="8">
    <source>
        <dbReference type="Proteomes" id="UP001229251"/>
    </source>
</evidence>